<dbReference type="GO" id="GO:0005737">
    <property type="term" value="C:cytoplasm"/>
    <property type="evidence" value="ECO:0007669"/>
    <property type="project" value="TreeGrafter"/>
</dbReference>
<feature type="compositionally biased region" description="Basic and acidic residues" evidence="4">
    <location>
        <begin position="259"/>
        <end position="275"/>
    </location>
</feature>
<dbReference type="OrthoDB" id="68483at2759"/>
<dbReference type="Proteomes" id="UP000444721">
    <property type="component" value="Unassembled WGS sequence"/>
</dbReference>
<feature type="compositionally biased region" description="Basic and acidic residues" evidence="4">
    <location>
        <begin position="660"/>
        <end position="671"/>
    </location>
</feature>
<keyword evidence="1 3" id="KW-0547">Nucleotide-binding</keyword>
<dbReference type="OMA" id="AMMEADW"/>
<dbReference type="InterPro" id="IPR011009">
    <property type="entry name" value="Kinase-like_dom_sf"/>
</dbReference>
<gene>
    <name evidence="6" type="ORF">FDP41_009989</name>
</gene>
<dbReference type="GO" id="GO:0035556">
    <property type="term" value="P:intracellular signal transduction"/>
    <property type="evidence" value="ECO:0007669"/>
    <property type="project" value="TreeGrafter"/>
</dbReference>
<dbReference type="SMART" id="SM00220">
    <property type="entry name" value="S_TKc"/>
    <property type="match status" value="1"/>
</dbReference>
<dbReference type="RefSeq" id="XP_044556482.1">
    <property type="nucleotide sequence ID" value="XM_044714006.1"/>
</dbReference>
<dbReference type="VEuPathDB" id="AmoebaDB:NfTy_081670"/>
<accession>A0A6A5BAG6</accession>
<dbReference type="PROSITE" id="PS50011">
    <property type="entry name" value="PROTEIN_KINASE_DOM"/>
    <property type="match status" value="1"/>
</dbReference>
<evidence type="ECO:0000256" key="4">
    <source>
        <dbReference type="SAM" id="MobiDB-lite"/>
    </source>
</evidence>
<feature type="compositionally biased region" description="Acidic residues" evidence="4">
    <location>
        <begin position="166"/>
        <end position="175"/>
    </location>
</feature>
<feature type="compositionally biased region" description="Polar residues" evidence="4">
    <location>
        <begin position="31"/>
        <end position="53"/>
    </location>
</feature>
<feature type="compositionally biased region" description="Polar residues" evidence="4">
    <location>
        <begin position="672"/>
        <end position="681"/>
    </location>
</feature>
<dbReference type="PANTHER" id="PTHR24346">
    <property type="entry name" value="MAP/MICROTUBULE AFFINITY-REGULATING KINASE"/>
    <property type="match status" value="1"/>
</dbReference>
<dbReference type="AlphaFoldDB" id="A0A6A5BAG6"/>
<evidence type="ECO:0000259" key="5">
    <source>
        <dbReference type="PROSITE" id="PS50011"/>
    </source>
</evidence>
<feature type="domain" description="Protein kinase" evidence="5">
    <location>
        <begin position="333"/>
        <end position="605"/>
    </location>
</feature>
<feature type="region of interest" description="Disordered" evidence="4">
    <location>
        <begin position="658"/>
        <end position="681"/>
    </location>
</feature>
<organism evidence="6 7">
    <name type="scientific">Naegleria fowleri</name>
    <name type="common">Brain eating amoeba</name>
    <dbReference type="NCBI Taxonomy" id="5763"/>
    <lineage>
        <taxon>Eukaryota</taxon>
        <taxon>Discoba</taxon>
        <taxon>Heterolobosea</taxon>
        <taxon>Tetramitia</taxon>
        <taxon>Eutetramitia</taxon>
        <taxon>Vahlkampfiidae</taxon>
        <taxon>Naegleria</taxon>
    </lineage>
</organism>
<dbReference type="Pfam" id="PF00069">
    <property type="entry name" value="Pkinase"/>
    <property type="match status" value="1"/>
</dbReference>
<feature type="binding site" evidence="3">
    <location>
        <position position="362"/>
    </location>
    <ligand>
        <name>ATP</name>
        <dbReference type="ChEBI" id="CHEBI:30616"/>
    </ligand>
</feature>
<dbReference type="InterPro" id="IPR000719">
    <property type="entry name" value="Prot_kinase_dom"/>
</dbReference>
<feature type="compositionally biased region" description="Basic and acidic residues" evidence="4">
    <location>
        <begin position="199"/>
        <end position="224"/>
    </location>
</feature>
<dbReference type="PROSITE" id="PS00108">
    <property type="entry name" value="PROTEIN_KINASE_ST"/>
    <property type="match status" value="1"/>
</dbReference>
<dbReference type="CDD" id="cd14008">
    <property type="entry name" value="STKc_LKB1_CaMKK"/>
    <property type="match status" value="1"/>
</dbReference>
<dbReference type="Gene3D" id="1.10.510.10">
    <property type="entry name" value="Transferase(Phosphotransferase) domain 1"/>
    <property type="match status" value="1"/>
</dbReference>
<keyword evidence="7" id="KW-1185">Reference proteome</keyword>
<evidence type="ECO:0000256" key="2">
    <source>
        <dbReference type="ARBA" id="ARBA00022840"/>
    </source>
</evidence>
<reference evidence="6 7" key="1">
    <citation type="journal article" date="2019" name="Sci. Rep.">
        <title>Nanopore sequencing improves the draft genome of the human pathogenic amoeba Naegleria fowleri.</title>
        <authorList>
            <person name="Liechti N."/>
            <person name="Schurch N."/>
            <person name="Bruggmann R."/>
            <person name="Wittwer M."/>
        </authorList>
    </citation>
    <scope>NUCLEOTIDE SEQUENCE [LARGE SCALE GENOMIC DNA]</scope>
    <source>
        <strain evidence="6 7">ATCC 30894</strain>
    </source>
</reference>
<dbReference type="SUPFAM" id="SSF56112">
    <property type="entry name" value="Protein kinase-like (PK-like)"/>
    <property type="match status" value="1"/>
</dbReference>
<dbReference type="PROSITE" id="PS00107">
    <property type="entry name" value="PROTEIN_KINASE_ATP"/>
    <property type="match status" value="1"/>
</dbReference>
<dbReference type="EMBL" id="VFQX01000074">
    <property type="protein sequence ID" value="KAF0971766.1"/>
    <property type="molecule type" value="Genomic_DNA"/>
</dbReference>
<dbReference type="GO" id="GO:0005524">
    <property type="term" value="F:ATP binding"/>
    <property type="evidence" value="ECO:0007669"/>
    <property type="project" value="UniProtKB-UniRule"/>
</dbReference>
<feature type="region of interest" description="Disordered" evidence="4">
    <location>
        <begin position="247"/>
        <end position="315"/>
    </location>
</feature>
<protein>
    <recommendedName>
        <fullName evidence="5">Protein kinase domain-containing protein</fullName>
    </recommendedName>
</protein>
<feature type="region of interest" description="Disordered" evidence="4">
    <location>
        <begin position="28"/>
        <end position="53"/>
    </location>
</feature>
<dbReference type="InterPro" id="IPR008271">
    <property type="entry name" value="Ser/Thr_kinase_AS"/>
</dbReference>
<proteinExistence type="predicted"/>
<feature type="compositionally biased region" description="Low complexity" evidence="4">
    <location>
        <begin position="180"/>
        <end position="189"/>
    </location>
</feature>
<feature type="compositionally biased region" description="Low complexity" evidence="4">
    <location>
        <begin position="289"/>
        <end position="306"/>
    </location>
</feature>
<feature type="region of interest" description="Disordered" evidence="4">
    <location>
        <begin position="163"/>
        <end position="230"/>
    </location>
</feature>
<evidence type="ECO:0000256" key="3">
    <source>
        <dbReference type="PROSITE-ProRule" id="PRU10141"/>
    </source>
</evidence>
<dbReference type="PANTHER" id="PTHR24346:SF77">
    <property type="entry name" value="SERINE THREONINE PROTEIN KINASE"/>
    <property type="match status" value="1"/>
</dbReference>
<dbReference type="GeneID" id="68117204"/>
<dbReference type="VEuPathDB" id="AmoebaDB:FDP41_009989"/>
<evidence type="ECO:0000313" key="7">
    <source>
        <dbReference type="Proteomes" id="UP000444721"/>
    </source>
</evidence>
<keyword evidence="2 3" id="KW-0067">ATP-binding</keyword>
<name>A0A6A5BAG6_NAEFO</name>
<evidence type="ECO:0000256" key="1">
    <source>
        <dbReference type="ARBA" id="ARBA00022741"/>
    </source>
</evidence>
<sequence>MGQICSPNSSHKVAPDVHHQDAYHADDESFSEVSDTSKLNSTNTSSIPPNMLGLTSTTPSFNTRYLQSFSNSAIPDRWKNATIINLQQYLNERPSNKDLDNILVLITSEQLRFLQLLQQRGLPMEIGVQTETTELRRFWSQNTIQQASSFSLTKDDLAIGKRIEGDDSSSNEEDYNIQVRSSSRSINHSGSRKLRRKRSNEAKMVRSLDSEINEPKEDVKDAHKASKRSLIMAESKRSLLSEKTLLETKEVSDDEDKNESEKEAEKDVAKQELEKSLNLGHNGALSPTSDSDGSGRSGSSEGSSGSPKTREVHFTKTVSTGYDKDGKKFVNEYIVIKKIGKGMHGKVKLCRRSDNNELVAMKIINKSCFKDAKKKDRLGRPMKSGDDLISLMKEVAILKKVSHPNVVELYEVIDDPKTDKLFLVFEYIERGCLMKLLSFEKTDREPFSENACRKYFRDLICGLEYLHENKIVHRDIKPENILITNEDRLKITDFGVSTILEGDNVMFNTAPGTPAFLSPEACNVGSYNGYASDIWASGVTLFVLAFGKLPFIGCNIVGMYNSIMNDEPDIPEEASPNLKHLLTRLFCKEWQKRITIKEIKEHPWITMDGTWPLETQVDKIVQSTEQEIATAITLGREMKVMDRMVLLSKLKNRFSKKASKARDKIRQKRNESQSTFDHLSE</sequence>
<dbReference type="FunFam" id="1.10.510.10:FF:000571">
    <property type="entry name" value="Maternal embryonic leucine zipper kinase"/>
    <property type="match status" value="1"/>
</dbReference>
<dbReference type="VEuPathDB" id="AmoebaDB:NF0043010"/>
<evidence type="ECO:0000313" key="6">
    <source>
        <dbReference type="EMBL" id="KAF0971766.1"/>
    </source>
</evidence>
<dbReference type="GO" id="GO:0004674">
    <property type="term" value="F:protein serine/threonine kinase activity"/>
    <property type="evidence" value="ECO:0007669"/>
    <property type="project" value="TreeGrafter"/>
</dbReference>
<comment type="caution">
    <text evidence="6">The sequence shown here is derived from an EMBL/GenBank/DDBJ whole genome shotgun (WGS) entry which is preliminary data.</text>
</comment>
<dbReference type="InterPro" id="IPR017441">
    <property type="entry name" value="Protein_kinase_ATP_BS"/>
</dbReference>